<sequence length="72" mass="8292">MTIRKIELHRFFNSRNTRNPGLTLADSDLTVTHLDNMITQDIPCLLGLVCILKSLKFLDFLFCTCRSVSKDF</sequence>
<proteinExistence type="predicted"/>
<reference evidence="1" key="2">
    <citation type="journal article" date="2015" name="Data Brief">
        <title>Shoot transcriptome of the giant reed, Arundo donax.</title>
        <authorList>
            <person name="Barrero R.A."/>
            <person name="Guerrero F.D."/>
            <person name="Moolhuijzen P."/>
            <person name="Goolsby J.A."/>
            <person name="Tidwell J."/>
            <person name="Bellgard S.E."/>
            <person name="Bellgard M.I."/>
        </authorList>
    </citation>
    <scope>NUCLEOTIDE SEQUENCE</scope>
    <source>
        <tissue evidence="1">Shoot tissue taken approximately 20 cm above the soil surface</tissue>
    </source>
</reference>
<evidence type="ECO:0000313" key="1">
    <source>
        <dbReference type="EMBL" id="JAD70926.1"/>
    </source>
</evidence>
<dbReference type="EMBL" id="GBRH01226969">
    <property type="protein sequence ID" value="JAD70926.1"/>
    <property type="molecule type" value="Transcribed_RNA"/>
</dbReference>
<organism evidence="1">
    <name type="scientific">Arundo donax</name>
    <name type="common">Giant reed</name>
    <name type="synonym">Donax arundinaceus</name>
    <dbReference type="NCBI Taxonomy" id="35708"/>
    <lineage>
        <taxon>Eukaryota</taxon>
        <taxon>Viridiplantae</taxon>
        <taxon>Streptophyta</taxon>
        <taxon>Embryophyta</taxon>
        <taxon>Tracheophyta</taxon>
        <taxon>Spermatophyta</taxon>
        <taxon>Magnoliopsida</taxon>
        <taxon>Liliopsida</taxon>
        <taxon>Poales</taxon>
        <taxon>Poaceae</taxon>
        <taxon>PACMAD clade</taxon>
        <taxon>Arundinoideae</taxon>
        <taxon>Arundineae</taxon>
        <taxon>Arundo</taxon>
    </lineage>
</organism>
<accession>A0A0A9C5S1</accession>
<protein>
    <submittedName>
        <fullName evidence="1">Uncharacterized protein</fullName>
    </submittedName>
</protein>
<dbReference type="AlphaFoldDB" id="A0A0A9C5S1"/>
<reference evidence="1" key="1">
    <citation type="submission" date="2014-09" db="EMBL/GenBank/DDBJ databases">
        <authorList>
            <person name="Magalhaes I.L.F."/>
            <person name="Oliveira U."/>
            <person name="Santos F.R."/>
            <person name="Vidigal T.H.D.A."/>
            <person name="Brescovit A.D."/>
            <person name="Santos A.J."/>
        </authorList>
    </citation>
    <scope>NUCLEOTIDE SEQUENCE</scope>
    <source>
        <tissue evidence="1">Shoot tissue taken approximately 20 cm above the soil surface</tissue>
    </source>
</reference>
<name>A0A0A9C5S1_ARUDO</name>